<reference evidence="2 3" key="1">
    <citation type="submission" date="2020-07" db="EMBL/GenBank/DDBJ databases">
        <title>Sequencing the genomes of 1000 actinobacteria strains.</title>
        <authorList>
            <person name="Klenk H.-P."/>
        </authorList>
    </citation>
    <scope>NUCLEOTIDE SEQUENCE [LARGE SCALE GENOMIC DNA]</scope>
    <source>
        <strain evidence="2 3">DSM 27576</strain>
    </source>
</reference>
<comment type="caution">
    <text evidence="2">The sequence shown here is derived from an EMBL/GenBank/DDBJ whole genome shotgun (WGS) entry which is preliminary data.</text>
</comment>
<accession>A0A7W3PKL2</accession>
<keyword evidence="3" id="KW-1185">Reference proteome</keyword>
<name>A0A7W3PKL2_9MICO</name>
<dbReference type="AlphaFoldDB" id="A0A7W3PKL2"/>
<feature type="domain" description="N-acetyltransferase" evidence="1">
    <location>
        <begin position="9"/>
        <end position="98"/>
    </location>
</feature>
<dbReference type="Gene3D" id="3.40.630.30">
    <property type="match status" value="1"/>
</dbReference>
<protein>
    <recommendedName>
        <fullName evidence="1">N-acetyltransferase domain-containing protein</fullName>
    </recommendedName>
</protein>
<dbReference type="Proteomes" id="UP000526083">
    <property type="component" value="Unassembled WGS sequence"/>
</dbReference>
<dbReference type="RefSeq" id="WP_167044716.1">
    <property type="nucleotide sequence ID" value="NZ_JAAOZB010000001.1"/>
</dbReference>
<dbReference type="CDD" id="cd04301">
    <property type="entry name" value="NAT_SF"/>
    <property type="match status" value="1"/>
</dbReference>
<evidence type="ECO:0000259" key="1">
    <source>
        <dbReference type="PROSITE" id="PS51729"/>
    </source>
</evidence>
<dbReference type="PANTHER" id="PTHR31435:SF10">
    <property type="entry name" value="BSR4717 PROTEIN"/>
    <property type="match status" value="1"/>
</dbReference>
<organism evidence="2 3">
    <name type="scientific">Microbacterium halimionae</name>
    <dbReference type="NCBI Taxonomy" id="1526413"/>
    <lineage>
        <taxon>Bacteria</taxon>
        <taxon>Bacillati</taxon>
        <taxon>Actinomycetota</taxon>
        <taxon>Actinomycetes</taxon>
        <taxon>Micrococcales</taxon>
        <taxon>Microbacteriaceae</taxon>
        <taxon>Microbacterium</taxon>
    </lineage>
</organism>
<gene>
    <name evidence="2" type="ORF">FHX48_000044</name>
</gene>
<dbReference type="Pfam" id="PF14542">
    <property type="entry name" value="Acetyltransf_CG"/>
    <property type="match status" value="1"/>
</dbReference>
<dbReference type="InterPro" id="IPR016181">
    <property type="entry name" value="Acyl_CoA_acyltransferase"/>
</dbReference>
<dbReference type="SUPFAM" id="SSF55729">
    <property type="entry name" value="Acyl-CoA N-acyltransferases (Nat)"/>
    <property type="match status" value="1"/>
</dbReference>
<evidence type="ECO:0000313" key="3">
    <source>
        <dbReference type="Proteomes" id="UP000526083"/>
    </source>
</evidence>
<dbReference type="InterPro" id="IPR031165">
    <property type="entry name" value="GNAT_YJDJ"/>
</dbReference>
<dbReference type="PANTHER" id="PTHR31435">
    <property type="entry name" value="PROTEIN NATD1"/>
    <property type="match status" value="1"/>
</dbReference>
<proteinExistence type="predicted"/>
<dbReference type="PROSITE" id="PS51729">
    <property type="entry name" value="GNAT_YJDJ"/>
    <property type="match status" value="1"/>
</dbReference>
<dbReference type="EMBL" id="JACGWY010000001">
    <property type="protein sequence ID" value="MBA8814992.1"/>
    <property type="molecule type" value="Genomic_DNA"/>
</dbReference>
<sequence>MSDAKTTVTRNDEEQRYEIYVDGDLGGFTAFEPDDDGNLIFPHTSIDPAFKGQGLGTTLVSDALADVAQRGETVVPECSFVVRYLKENDVAGLKVIWPDSNDAQDAPTISEQSA</sequence>
<dbReference type="InterPro" id="IPR045057">
    <property type="entry name" value="Gcn5-rel_NAT"/>
</dbReference>
<evidence type="ECO:0000313" key="2">
    <source>
        <dbReference type="EMBL" id="MBA8814992.1"/>
    </source>
</evidence>